<dbReference type="AlphaFoldDB" id="A0A7G9REX0"/>
<evidence type="ECO:0000259" key="7">
    <source>
        <dbReference type="PROSITE" id="PS51764"/>
    </source>
</evidence>
<dbReference type="InterPro" id="IPR000805">
    <property type="entry name" value="Glyco_hydro_26"/>
</dbReference>
<keyword evidence="6" id="KW-1133">Transmembrane helix</keyword>
<comment type="similarity">
    <text evidence="1 4">Belongs to the glycosyl hydrolase 26 family.</text>
</comment>
<protein>
    <submittedName>
        <fullName evidence="8">OpgC domain-containing protein</fullName>
    </submittedName>
</protein>
<sequence length="854" mass="91880">MSLPRVASSARPASGAAWLRVVAVLALLVGVLAWSGGSPGSAARADPPAVPQQGPYLGAILDWQRDSPADYRDRLGRAPAAYGFDAPMPLADDDVAALRVAVDEATAQGGALMVTLLPTQPLDSFDDAAVEQLVDALAAAGVGDDVPAWVRPMPEMNASWLEWGQQPREFRDVFTRLSRTVHERLDRTAMVWKPVYGAGYPFGAEARTSRRDAGPAAEPALDTDGDGRLTLRDDPYGPYWPGAAAVDWVGLSLFHWGESYPFVTNVLPPPHKLLDQLAGRYGYPDSRDSARRDFYGRFVQGADRPMVLETAALYAPASGGPSELALKRAWFDQVADPRVAARYPGIAMVLWQELRRPEAESRGQVVDWRATHTRPLADAFGADLVAAAGLTTGPPGPSPAGNRDTNGPAAGADRPGTVLAGRTAVLTSTAAGLAGVGLVAATAAHRRRRWSYPDPVAGPAGALTRDLRIDLLRGIAICFVVVDHIAVPSLWQLLTQEAIGPVSGAELFVLFSGVVLGVVYGPRVTGTTEWYDAATRMWARALKLWATALAVIVLVYLLALLPGLDARVVTTFTDQGTGGAGGGARGRIYDLYAGFSSLTDFPVPGWALRDVLLLRMGPSQVNIIGLYVVLLLVAPLMAYLLLRRWWLPLLLLSAAAYTVAQVHPVKVLPSQFENPFPLLNWQFLFVIGLVAGWHRPALLRAAGGVAGRVTLVLVAALTLALLLFSWSNPYLANAYDVRLDLLSEPAFRDLYDGWFARTSLGIGRVVATLCVSVTGYVLLTRFWAPVERALGWFLLPLGQATLYVFVMHVLFVVAVANVPALTTSLWLGTLTHTVVLLALWAMVRTRFLFGVVPR</sequence>
<dbReference type="InterPro" id="IPR017853">
    <property type="entry name" value="GH"/>
</dbReference>
<dbReference type="PANTHER" id="PTHR40079">
    <property type="entry name" value="MANNAN ENDO-1,4-BETA-MANNOSIDASE E-RELATED"/>
    <property type="match status" value="1"/>
</dbReference>
<feature type="transmembrane region" description="Helical" evidence="6">
    <location>
        <begin position="424"/>
        <end position="444"/>
    </location>
</feature>
<dbReference type="Proteomes" id="UP000515947">
    <property type="component" value="Chromosome"/>
</dbReference>
<dbReference type="InterPro" id="IPR014550">
    <property type="entry name" value="UCP028704_OpgC"/>
</dbReference>
<dbReference type="SUPFAM" id="SSF51445">
    <property type="entry name" value="(Trans)glycosidases"/>
    <property type="match status" value="1"/>
</dbReference>
<feature type="transmembrane region" description="Helical" evidence="6">
    <location>
        <begin position="824"/>
        <end position="843"/>
    </location>
</feature>
<evidence type="ECO:0000256" key="6">
    <source>
        <dbReference type="SAM" id="Phobius"/>
    </source>
</evidence>
<dbReference type="RefSeq" id="WP_187579985.1">
    <property type="nucleotide sequence ID" value="NZ_CP060713.1"/>
</dbReference>
<dbReference type="GO" id="GO:0006080">
    <property type="term" value="P:substituted mannan metabolic process"/>
    <property type="evidence" value="ECO:0007669"/>
    <property type="project" value="InterPro"/>
</dbReference>
<evidence type="ECO:0000256" key="1">
    <source>
        <dbReference type="ARBA" id="ARBA00007754"/>
    </source>
</evidence>
<organism evidence="8 9">
    <name type="scientific">Nocardioides mesophilus</name>
    <dbReference type="NCBI Taxonomy" id="433659"/>
    <lineage>
        <taxon>Bacteria</taxon>
        <taxon>Bacillati</taxon>
        <taxon>Actinomycetota</taxon>
        <taxon>Actinomycetes</taxon>
        <taxon>Propionibacteriales</taxon>
        <taxon>Nocardioidaceae</taxon>
        <taxon>Nocardioides</taxon>
    </lineage>
</organism>
<evidence type="ECO:0000313" key="8">
    <source>
        <dbReference type="EMBL" id="QNN54145.1"/>
    </source>
</evidence>
<evidence type="ECO:0000313" key="9">
    <source>
        <dbReference type="Proteomes" id="UP000515947"/>
    </source>
</evidence>
<feature type="region of interest" description="Disordered" evidence="5">
    <location>
        <begin position="388"/>
        <end position="414"/>
    </location>
</feature>
<keyword evidence="9" id="KW-1185">Reference proteome</keyword>
<comment type="caution">
    <text evidence="4">Lacks conserved residue(s) required for the propagation of feature annotation.</text>
</comment>
<keyword evidence="6" id="KW-0812">Transmembrane</keyword>
<evidence type="ECO:0000256" key="5">
    <source>
        <dbReference type="SAM" id="MobiDB-lite"/>
    </source>
</evidence>
<name>A0A7G9REX0_9ACTN</name>
<gene>
    <name evidence="8" type="primary">opgC</name>
    <name evidence="8" type="ORF">H9L09_07205</name>
</gene>
<feature type="transmembrane region" description="Helical" evidence="6">
    <location>
        <begin position="645"/>
        <end position="663"/>
    </location>
</feature>
<feature type="domain" description="GH26" evidence="7">
    <location>
        <begin position="38"/>
        <end position="381"/>
    </location>
</feature>
<keyword evidence="2" id="KW-0378">Hydrolase</keyword>
<feature type="transmembrane region" description="Helical" evidence="6">
    <location>
        <begin position="791"/>
        <end position="818"/>
    </location>
</feature>
<evidence type="ECO:0000256" key="2">
    <source>
        <dbReference type="ARBA" id="ARBA00022801"/>
    </source>
</evidence>
<dbReference type="EMBL" id="CP060713">
    <property type="protein sequence ID" value="QNN54145.1"/>
    <property type="molecule type" value="Genomic_DNA"/>
</dbReference>
<dbReference type="KEGG" id="nmes:H9L09_07205"/>
<dbReference type="PROSITE" id="PS51764">
    <property type="entry name" value="GH26"/>
    <property type="match status" value="1"/>
</dbReference>
<evidence type="ECO:0000256" key="3">
    <source>
        <dbReference type="ARBA" id="ARBA00023295"/>
    </source>
</evidence>
<accession>A0A7G9REX0</accession>
<dbReference type="Gene3D" id="3.20.20.80">
    <property type="entry name" value="Glycosidases"/>
    <property type="match status" value="1"/>
</dbReference>
<feature type="region of interest" description="Disordered" evidence="5">
    <location>
        <begin position="207"/>
        <end position="229"/>
    </location>
</feature>
<feature type="transmembrane region" description="Helical" evidence="6">
    <location>
        <begin position="471"/>
        <end position="491"/>
    </location>
</feature>
<dbReference type="InterPro" id="IPR022790">
    <property type="entry name" value="GH26_dom"/>
</dbReference>
<dbReference type="Pfam" id="PF10129">
    <property type="entry name" value="OpgC_C"/>
    <property type="match status" value="1"/>
</dbReference>
<reference evidence="8 9" key="1">
    <citation type="submission" date="2020-08" db="EMBL/GenBank/DDBJ databases">
        <title>Genome sequence of Nocardioides mesophilus KACC 16243T.</title>
        <authorList>
            <person name="Hyun D.-W."/>
            <person name="Bae J.-W."/>
        </authorList>
    </citation>
    <scope>NUCLEOTIDE SEQUENCE [LARGE SCALE GENOMIC DNA]</scope>
    <source>
        <strain evidence="8 9">KACC 16243</strain>
    </source>
</reference>
<feature type="transmembrane region" description="Helical" evidence="6">
    <location>
        <begin position="503"/>
        <end position="521"/>
    </location>
</feature>
<evidence type="ECO:0000256" key="4">
    <source>
        <dbReference type="PROSITE-ProRule" id="PRU01100"/>
    </source>
</evidence>
<feature type="transmembrane region" description="Helical" evidence="6">
    <location>
        <begin position="754"/>
        <end position="779"/>
    </location>
</feature>
<feature type="transmembrane region" description="Helical" evidence="6">
    <location>
        <begin position="705"/>
        <end position="726"/>
    </location>
</feature>
<feature type="transmembrane region" description="Helical" evidence="6">
    <location>
        <begin position="675"/>
        <end position="693"/>
    </location>
</feature>
<feature type="transmembrane region" description="Helical" evidence="6">
    <location>
        <begin position="621"/>
        <end position="640"/>
    </location>
</feature>
<feature type="transmembrane region" description="Helical" evidence="6">
    <location>
        <begin position="542"/>
        <end position="561"/>
    </location>
</feature>
<proteinExistence type="inferred from homology"/>
<dbReference type="PANTHER" id="PTHR40079:SF4">
    <property type="entry name" value="GH26 DOMAIN-CONTAINING PROTEIN-RELATED"/>
    <property type="match status" value="1"/>
</dbReference>
<keyword evidence="3" id="KW-0326">Glycosidase</keyword>
<dbReference type="GO" id="GO:0016985">
    <property type="term" value="F:mannan endo-1,4-beta-mannosidase activity"/>
    <property type="evidence" value="ECO:0007669"/>
    <property type="project" value="InterPro"/>
</dbReference>
<keyword evidence="6" id="KW-0472">Membrane</keyword>